<comment type="caution">
    <text evidence="2">The sequence shown here is derived from an EMBL/GenBank/DDBJ whole genome shotgun (WGS) entry which is preliminary data.</text>
</comment>
<gene>
    <name evidence="2" type="ORF">NC992_09475</name>
</gene>
<dbReference type="RefSeq" id="WP_190701268.1">
    <property type="nucleotide sequence ID" value="NZ_JAMPKX010000003.1"/>
</dbReference>
<sequence length="141" mass="15807">MTLELRVVLDTNVLISALVFKQGILATLRQTWQGKGFTPLVSRATVTELIRVLAYPKFRLSKTEQEELLADYLPYCNVIPMQLELPAVPDCRDLFDVPFLQLALVGQADYLVTGDRDLLSLTALFEIPIVNAEQFLAILSP</sequence>
<dbReference type="Pfam" id="PF13470">
    <property type="entry name" value="PIN_3"/>
    <property type="match status" value="1"/>
</dbReference>
<dbReference type="PANTHER" id="PTHR34610:SF4">
    <property type="entry name" value="SLL8027 PROTEIN"/>
    <property type="match status" value="1"/>
</dbReference>
<protein>
    <submittedName>
        <fullName evidence="2">Toxin-antitoxin system toxin component, PIN family</fullName>
    </submittedName>
</protein>
<organism evidence="2 3">
    <name type="scientific">Leptolyngbya subtilissima DQ-A4</name>
    <dbReference type="NCBI Taxonomy" id="2933933"/>
    <lineage>
        <taxon>Bacteria</taxon>
        <taxon>Bacillati</taxon>
        <taxon>Cyanobacteriota</taxon>
        <taxon>Cyanophyceae</taxon>
        <taxon>Leptolyngbyales</taxon>
        <taxon>Leptolyngbyaceae</taxon>
        <taxon>Leptolyngbya group</taxon>
        <taxon>Leptolyngbya</taxon>
    </lineage>
</organism>
<evidence type="ECO:0000313" key="2">
    <source>
        <dbReference type="EMBL" id="MEP0947099.1"/>
    </source>
</evidence>
<dbReference type="InterPro" id="IPR002850">
    <property type="entry name" value="PIN_toxin-like"/>
</dbReference>
<proteinExistence type="predicted"/>
<reference evidence="2 3" key="1">
    <citation type="submission" date="2022-04" db="EMBL/GenBank/DDBJ databases">
        <title>Positive selection, recombination, and allopatry shape intraspecific diversity of widespread and dominant cyanobacteria.</title>
        <authorList>
            <person name="Wei J."/>
            <person name="Shu W."/>
            <person name="Hu C."/>
        </authorList>
    </citation>
    <scope>NUCLEOTIDE SEQUENCE [LARGE SCALE GENOMIC DNA]</scope>
    <source>
        <strain evidence="2 3">DQ-A4</strain>
    </source>
</reference>
<dbReference type="PANTHER" id="PTHR34610">
    <property type="entry name" value="SSL7007 PROTEIN"/>
    <property type="match status" value="1"/>
</dbReference>
<dbReference type="InterPro" id="IPR029060">
    <property type="entry name" value="PIN-like_dom_sf"/>
</dbReference>
<dbReference type="SUPFAM" id="SSF88723">
    <property type="entry name" value="PIN domain-like"/>
    <property type="match status" value="1"/>
</dbReference>
<dbReference type="InterPro" id="IPR002716">
    <property type="entry name" value="PIN_dom"/>
</dbReference>
<dbReference type="Proteomes" id="UP001482513">
    <property type="component" value="Unassembled WGS sequence"/>
</dbReference>
<dbReference type="NCBIfam" id="TIGR00305">
    <property type="entry name" value="putative toxin-antitoxin system toxin component, PIN family"/>
    <property type="match status" value="1"/>
</dbReference>
<evidence type="ECO:0000259" key="1">
    <source>
        <dbReference type="Pfam" id="PF13470"/>
    </source>
</evidence>
<feature type="domain" description="PIN" evidence="1">
    <location>
        <begin position="6"/>
        <end position="117"/>
    </location>
</feature>
<name>A0ABV0K2V4_9CYAN</name>
<evidence type="ECO:0000313" key="3">
    <source>
        <dbReference type="Proteomes" id="UP001482513"/>
    </source>
</evidence>
<accession>A0ABV0K2V4</accession>
<keyword evidence="3" id="KW-1185">Reference proteome</keyword>
<dbReference type="EMBL" id="JAMPKX010000003">
    <property type="protein sequence ID" value="MEP0947099.1"/>
    <property type="molecule type" value="Genomic_DNA"/>
</dbReference>